<proteinExistence type="predicted"/>
<organism evidence="1 2">
    <name type="scientific">Caloranaerobacter azorensis</name>
    <dbReference type="NCBI Taxonomy" id="116090"/>
    <lineage>
        <taxon>Bacteria</taxon>
        <taxon>Bacillati</taxon>
        <taxon>Bacillota</taxon>
        <taxon>Tissierellia</taxon>
        <taxon>Tissierellales</taxon>
        <taxon>Thermohalobacteraceae</taxon>
        <taxon>Caloranaerobacter</taxon>
    </lineage>
</organism>
<dbReference type="Proteomes" id="UP000464452">
    <property type="component" value="Chromosome"/>
</dbReference>
<evidence type="ECO:0000313" key="1">
    <source>
        <dbReference type="EMBL" id="QIB27076.1"/>
    </source>
</evidence>
<dbReference type="KEGG" id="cazo:G3A45_07105"/>
<dbReference type="EMBL" id="CP048617">
    <property type="protein sequence ID" value="QIB27076.1"/>
    <property type="molecule type" value="Genomic_DNA"/>
</dbReference>
<protein>
    <submittedName>
        <fullName evidence="1">Uncharacterized protein</fullName>
    </submittedName>
</protein>
<sequence>MIKCPITNSDIDIAECVVIVDVSEGCAKETILSDNIKKVENWREICKHCKKHNS</sequence>
<reference evidence="1 2" key="1">
    <citation type="submission" date="2020-02" db="EMBL/GenBank/DDBJ databases">
        <title>Thermophilic hydrogen producing bacteria, Caloranaerobacter azorensis.</title>
        <authorList>
            <person name="Baek K."/>
        </authorList>
    </citation>
    <scope>NUCLEOTIDE SEQUENCE [LARGE SCALE GENOMIC DNA]</scope>
    <source>
        <strain evidence="1 2">T3-1</strain>
    </source>
</reference>
<name>A0A6P1YGN0_9FIRM</name>
<dbReference type="RefSeq" id="WP_163234998.1">
    <property type="nucleotide sequence ID" value="NZ_CP048617.1"/>
</dbReference>
<accession>A0A6P1YGN0</accession>
<dbReference type="AlphaFoldDB" id="A0A6P1YGN0"/>
<gene>
    <name evidence="1" type="ORF">G3A45_07105</name>
</gene>
<evidence type="ECO:0000313" key="2">
    <source>
        <dbReference type="Proteomes" id="UP000464452"/>
    </source>
</evidence>